<evidence type="ECO:0000313" key="2">
    <source>
        <dbReference type="Proteomes" id="UP000188604"/>
    </source>
</evidence>
<organism evidence="1 2">
    <name type="scientific">Neoasaia chiangmaiensis</name>
    <dbReference type="NCBI Taxonomy" id="320497"/>
    <lineage>
        <taxon>Bacteria</taxon>
        <taxon>Pseudomonadati</taxon>
        <taxon>Pseudomonadota</taxon>
        <taxon>Alphaproteobacteria</taxon>
        <taxon>Acetobacterales</taxon>
        <taxon>Acetobacteraceae</taxon>
        <taxon>Neoasaia</taxon>
    </lineage>
</organism>
<keyword evidence="2" id="KW-1185">Reference proteome</keyword>
<proteinExistence type="predicted"/>
<dbReference type="AlphaFoldDB" id="A0A1U9KNW0"/>
<dbReference type="EMBL" id="CP014691">
    <property type="protein sequence ID" value="AQS87501.1"/>
    <property type="molecule type" value="Genomic_DNA"/>
</dbReference>
<gene>
    <name evidence="1" type="ORF">A0U93_05630</name>
</gene>
<dbReference type="KEGG" id="nch:A0U93_05630"/>
<accession>A0A1U9KNW0</accession>
<sequence length="147" mass="16493">MAPRLEWWHGIVVGVLAACLPGPALVLAVYMVPLALIYATDPLNEPYRVVCAAFFIIAAFASPAHTIWLKDADWDACLAAITNRHLLLLDWCAAGLAWIIMEISMMVWRLMRAQQYRLNRKALQKRAADLREEWGFAVPENDKASSA</sequence>
<protein>
    <submittedName>
        <fullName evidence="1">Uncharacterized protein</fullName>
    </submittedName>
</protein>
<evidence type="ECO:0000313" key="1">
    <source>
        <dbReference type="EMBL" id="AQS87501.1"/>
    </source>
</evidence>
<name>A0A1U9KNW0_9PROT</name>
<reference evidence="1 2" key="1">
    <citation type="submission" date="2016-03" db="EMBL/GenBank/DDBJ databases">
        <title>Acetic acid bacteria sequencing.</title>
        <authorList>
            <person name="Brandt J."/>
            <person name="Jakob F."/>
            <person name="Vogel R.F."/>
        </authorList>
    </citation>
    <scope>NUCLEOTIDE SEQUENCE [LARGE SCALE GENOMIC DNA]</scope>
    <source>
        <strain evidence="1 2">NBRC 101099</strain>
    </source>
</reference>
<dbReference type="PROSITE" id="PS51257">
    <property type="entry name" value="PROKAR_LIPOPROTEIN"/>
    <property type="match status" value="1"/>
</dbReference>
<dbReference type="Proteomes" id="UP000188604">
    <property type="component" value="Chromosome"/>
</dbReference>
<dbReference type="STRING" id="320497.A0U93_05630"/>